<dbReference type="InterPro" id="IPR048969">
    <property type="entry name" value="FACT_SPT16_C"/>
</dbReference>
<dbReference type="InterPro" id="IPR013719">
    <property type="entry name" value="RTT106/SPT16-like_middle_dom"/>
</dbReference>
<dbReference type="Pfam" id="PF08644">
    <property type="entry name" value="SPT16"/>
    <property type="match status" value="1"/>
</dbReference>
<dbReference type="FunFam" id="3.90.230.10:FF:000005">
    <property type="entry name" value="FACT complex subunit spt16"/>
    <property type="match status" value="1"/>
</dbReference>
<feature type="compositionally biased region" description="Basic and acidic residues" evidence="12">
    <location>
        <begin position="573"/>
        <end position="583"/>
    </location>
</feature>
<keyword evidence="3 10" id="KW-0235">DNA replication</keyword>
<keyword evidence="6 11" id="KW-0175">Coiled coil</keyword>
<feature type="compositionally biased region" description="Basic and acidic residues" evidence="12">
    <location>
        <begin position="501"/>
        <end position="515"/>
    </location>
</feature>
<dbReference type="FunFam" id="2.30.29.30:FF:000017">
    <property type="entry name" value="FACT complex subunit SPT16"/>
    <property type="match status" value="1"/>
</dbReference>
<keyword evidence="4 10" id="KW-0227">DNA damage</keyword>
<feature type="region of interest" description="Disordered" evidence="12">
    <location>
        <begin position="1003"/>
        <end position="1096"/>
    </location>
</feature>
<evidence type="ECO:0000256" key="13">
    <source>
        <dbReference type="SAM" id="SignalP"/>
    </source>
</evidence>
<evidence type="ECO:0000256" key="4">
    <source>
        <dbReference type="ARBA" id="ARBA00022763"/>
    </source>
</evidence>
<organism evidence="17 18">
    <name type="scientific">Triparma strigata</name>
    <dbReference type="NCBI Taxonomy" id="1606541"/>
    <lineage>
        <taxon>Eukaryota</taxon>
        <taxon>Sar</taxon>
        <taxon>Stramenopiles</taxon>
        <taxon>Ochrophyta</taxon>
        <taxon>Bolidophyceae</taxon>
        <taxon>Parmales</taxon>
        <taxon>Triparmaceae</taxon>
        <taxon>Triparma</taxon>
    </lineage>
</organism>
<dbReference type="Gene3D" id="2.30.29.150">
    <property type="match status" value="1"/>
</dbReference>
<evidence type="ECO:0000259" key="15">
    <source>
        <dbReference type="SMART" id="SM01286"/>
    </source>
</evidence>
<feature type="compositionally biased region" description="Basic and acidic residues" evidence="12">
    <location>
        <begin position="1067"/>
        <end position="1090"/>
    </location>
</feature>
<dbReference type="GO" id="GO:0031491">
    <property type="term" value="F:nucleosome binding"/>
    <property type="evidence" value="ECO:0007669"/>
    <property type="project" value="TreeGrafter"/>
</dbReference>
<keyword evidence="2 10" id="KW-0158">Chromosome</keyword>
<evidence type="ECO:0000256" key="1">
    <source>
        <dbReference type="ARBA" id="ARBA00010779"/>
    </source>
</evidence>
<keyword evidence="8 10" id="KW-0234">DNA repair</keyword>
<feature type="signal peptide" evidence="13">
    <location>
        <begin position="1"/>
        <end position="16"/>
    </location>
</feature>
<evidence type="ECO:0000256" key="11">
    <source>
        <dbReference type="SAM" id="Coils"/>
    </source>
</evidence>
<evidence type="ECO:0000313" key="18">
    <source>
        <dbReference type="Proteomes" id="UP001165085"/>
    </source>
</evidence>
<dbReference type="EMBL" id="BRXY01000330">
    <property type="protein sequence ID" value="GMH87505.1"/>
    <property type="molecule type" value="Genomic_DNA"/>
</dbReference>
<dbReference type="InterPro" id="IPR029149">
    <property type="entry name" value="Creatin/AminoP/Spt16_N"/>
</dbReference>
<dbReference type="SMART" id="SM01286">
    <property type="entry name" value="SPT16"/>
    <property type="match status" value="1"/>
</dbReference>
<feature type="compositionally biased region" description="Acidic residues" evidence="12">
    <location>
        <begin position="481"/>
        <end position="500"/>
    </location>
</feature>
<protein>
    <recommendedName>
        <fullName evidence="10">FACT complex subunit</fullName>
    </recommendedName>
</protein>
<dbReference type="InterPro" id="IPR040258">
    <property type="entry name" value="Spt16"/>
</dbReference>
<feature type="coiled-coil region" evidence="11">
    <location>
        <begin position="528"/>
        <end position="555"/>
    </location>
</feature>
<evidence type="ECO:0000256" key="6">
    <source>
        <dbReference type="ARBA" id="ARBA00023054"/>
    </source>
</evidence>
<gene>
    <name evidence="17" type="ORF">TrST_g13291</name>
</gene>
<evidence type="ECO:0000256" key="9">
    <source>
        <dbReference type="ARBA" id="ARBA00023242"/>
    </source>
</evidence>
<dbReference type="InterPro" id="IPR011993">
    <property type="entry name" value="PH-like_dom_sf"/>
</dbReference>
<comment type="similarity">
    <text evidence="1 10">Belongs to the peptidase M24 family. SPT16 subfamily.</text>
</comment>
<accession>A0A9W7BJV5</accession>
<dbReference type="FunFam" id="2.30.29.150:FF:000004">
    <property type="entry name" value="FACT complex subunit SPT16"/>
    <property type="match status" value="1"/>
</dbReference>
<sequence length="1096" mass="122580">MFVVAALLFSAPSIMAENVDPQASSGPSIDVKQFHERAKKLITQIGKHQKEATDSFGEGDDWSVSLMKGSTDEANPYIKGTVLHLYLFGYELPDTLTILNSDFSVNILTTKKKIEFLSSLNSSKPKGSEITVNFITKNKADSNQQNFKDLAAKVKGGKIGTVDPKQRESGSFAEGWLAALKDASVTSVDVSKAVSLSMSVKEDAEYDTLKKAAVLTNKIFKLSFIPKMEQIIDSGKSVSHEKISEEVNSAIEDPSKIKLKVPVDDVEACYFPIIQSGGDYSLKVSATSKPSKMKFDVIIASIGARYQSYCASMTRTYFVDPPKKVTSTYETLIDVQNACLDVMKPGNPLSGVRKAAVEHLKSIKKEDLIPCLPKNLGFAMGLDYRDSDLILNDKNSTLFRANMVFNLTVGFENVPLTEADRAEVSSKAEVKNLDKFSCAIGDTYRVLAIDIESGGSNLPELYTKATKQGGDVVYTINEKGDDSDEDDSEESADGDSDSDDSAAKEKGTTNIDGKRASSRLKAVKDSNVDAVESAIERAKIQAELLKKKNETRLREIARKNQKGGDDEEEEEAQELKSYGKGEDMPSTVLPNQVKVDMATECVILPISGNPVPFHISTIKNVVMPEPDRATYLRINFHSAGMALGKDAPANVVKLIEKHSPFATFIKELTFRSLDKNNLTSSYRQISELRKRVRQREQKEAEESNLVEQEKLVRMKEGKVPRLSDLTMRPALGKGRKTVGQLEAHENGLRFRSNKGDTLDIIYKNIKNCLFQPCENELMVIVHFNLKNPIMIGSKKHENVQFYTEVVEASEQVDGNRRSMYDPDEMDQEQRERQLRKRLNEAFQGFCKKVEIVSGKYGNKKEFDIPYRDLAFQGTPNKEMCTIQPTLNCLVNLTETPFFVVDLEKVDHVHFERITFSSKAFDVIIILKDFTKQPMRIDMIANADKDGLQSWLTDMEIPYTEAPMSLNWKQIMAEVVQDDRFYEDTEPDEVTPKPAGWSFLAEEDDAEGDAGDDDDNESEFSEDDGEESEEVSDASDDSGFDEEESEESDFDGDEDLEEEGMDWDEMEKEAAISDKKRARDQAEMERAEKQGGKKKRR</sequence>
<keyword evidence="9 10" id="KW-0539">Nucleus</keyword>
<dbReference type="Gene3D" id="2.30.29.30">
    <property type="entry name" value="Pleckstrin-homology domain (PH domain)/Phosphotyrosine-binding domain (PTB)"/>
    <property type="match status" value="1"/>
</dbReference>
<dbReference type="Pfam" id="PF08512">
    <property type="entry name" value="Rttp106-like_middle"/>
    <property type="match status" value="1"/>
</dbReference>
<dbReference type="SMART" id="SM01285">
    <property type="entry name" value="FACT-Spt16_Nlob"/>
    <property type="match status" value="1"/>
</dbReference>
<evidence type="ECO:0000256" key="3">
    <source>
        <dbReference type="ARBA" id="ARBA00022705"/>
    </source>
</evidence>
<dbReference type="Pfam" id="PF00557">
    <property type="entry name" value="Peptidase_M24"/>
    <property type="match status" value="1"/>
</dbReference>
<feature type="chain" id="PRO_5040731805" description="FACT complex subunit" evidence="13">
    <location>
        <begin position="17"/>
        <end position="1096"/>
    </location>
</feature>
<evidence type="ECO:0000256" key="10">
    <source>
        <dbReference type="RuleBase" id="RU367052"/>
    </source>
</evidence>
<dbReference type="InterPro" id="IPR036005">
    <property type="entry name" value="Creatinase/aminopeptidase-like"/>
</dbReference>
<comment type="subcellular location">
    <subcellularLocation>
        <location evidence="10">Nucleus</location>
    </subcellularLocation>
    <subcellularLocation>
        <location evidence="10">Chromosome</location>
    </subcellularLocation>
</comment>
<evidence type="ECO:0000259" key="16">
    <source>
        <dbReference type="SMART" id="SM01287"/>
    </source>
</evidence>
<evidence type="ECO:0000256" key="5">
    <source>
        <dbReference type="ARBA" id="ARBA00023015"/>
    </source>
</evidence>
<dbReference type="GO" id="GO:0035101">
    <property type="term" value="C:FACT complex"/>
    <property type="evidence" value="ECO:0007669"/>
    <property type="project" value="UniProtKB-UniRule"/>
</dbReference>
<keyword evidence="13" id="KW-0732">Signal</keyword>
<feature type="region of interest" description="Disordered" evidence="12">
    <location>
        <begin position="476"/>
        <end position="515"/>
    </location>
</feature>
<dbReference type="GO" id="GO:0006281">
    <property type="term" value="P:DNA repair"/>
    <property type="evidence" value="ECO:0007669"/>
    <property type="project" value="UniProtKB-UniRule"/>
</dbReference>
<evidence type="ECO:0000256" key="8">
    <source>
        <dbReference type="ARBA" id="ARBA00023204"/>
    </source>
</evidence>
<dbReference type="InterPro" id="IPR000994">
    <property type="entry name" value="Pept_M24"/>
</dbReference>
<dbReference type="Gene3D" id="2.30.29.210">
    <property type="entry name" value="FACT complex subunit Spt16p/Cdc68p"/>
    <property type="match status" value="1"/>
</dbReference>
<evidence type="ECO:0000256" key="7">
    <source>
        <dbReference type="ARBA" id="ARBA00023163"/>
    </source>
</evidence>
<dbReference type="OrthoDB" id="10251642at2759"/>
<feature type="region of interest" description="Disordered" evidence="12">
    <location>
        <begin position="557"/>
        <end position="587"/>
    </location>
</feature>
<evidence type="ECO:0000313" key="17">
    <source>
        <dbReference type="EMBL" id="GMH87505.1"/>
    </source>
</evidence>
<dbReference type="InterPro" id="IPR013953">
    <property type="entry name" value="FACT_SPT16_M"/>
</dbReference>
<proteinExistence type="inferred from homology"/>
<comment type="function">
    <text evidence="10">Component of the FACT complex, a general chromatin factor that acts to reorganize nucleosomes. The FACT complex is involved in multiple processes that require DNA as a template such as mRNA elongation, DNA replication and DNA repair. During transcription elongation the FACT complex acts as a histone chaperone that both destabilizes and restores nucleosomal structure. It facilitates the passage of RNA polymerase II and transcription by promoting the dissociation of one histone H2A-H2B dimer from the nucleosome, then subsequently promotes the reestablishment of the nucleosome following the passage of RNA polymerase II.</text>
</comment>
<dbReference type="Pfam" id="PF21091">
    <property type="entry name" value="SPT16_C"/>
    <property type="match status" value="1"/>
</dbReference>
<dbReference type="Pfam" id="PF14826">
    <property type="entry name" value="FACT-Spt16_Nlob"/>
    <property type="match status" value="1"/>
</dbReference>
<dbReference type="SMART" id="SM01287">
    <property type="entry name" value="Rtt106"/>
    <property type="match status" value="1"/>
</dbReference>
<dbReference type="FunFam" id="2.30.29.210:FF:000001">
    <property type="entry name" value="FACT complex subunit spt16"/>
    <property type="match status" value="1"/>
</dbReference>
<comment type="caution">
    <text evidence="17">The sequence shown here is derived from an EMBL/GenBank/DDBJ whole genome shotgun (WGS) entry which is preliminary data.</text>
</comment>
<evidence type="ECO:0000259" key="14">
    <source>
        <dbReference type="SMART" id="SM01285"/>
    </source>
</evidence>
<dbReference type="PANTHER" id="PTHR13980">
    <property type="entry name" value="CDC68 RELATED"/>
    <property type="match status" value="1"/>
</dbReference>
<dbReference type="GO" id="GO:0010468">
    <property type="term" value="P:regulation of gene expression"/>
    <property type="evidence" value="ECO:0007669"/>
    <property type="project" value="UniProtKB-ARBA"/>
</dbReference>
<feature type="domain" description="FACT complex subunit SPT16 N-terminal lobe" evidence="14">
    <location>
        <begin position="29"/>
        <end position="194"/>
    </location>
</feature>
<keyword evidence="5 10" id="KW-0805">Transcription regulation</keyword>
<dbReference type="Pfam" id="PF24824">
    <property type="entry name" value="PH_SPT16"/>
    <property type="match status" value="1"/>
</dbReference>
<evidence type="ECO:0000256" key="12">
    <source>
        <dbReference type="SAM" id="MobiDB-lite"/>
    </source>
</evidence>
<dbReference type="InterPro" id="IPR056595">
    <property type="entry name" value="Fact-SPT16_PH"/>
</dbReference>
<dbReference type="InterPro" id="IPR029148">
    <property type="entry name" value="FACT-SPT16_Nlobe"/>
</dbReference>
<dbReference type="AlphaFoldDB" id="A0A9W7BJV5"/>
<feature type="domain" description="FACT complex subunit SPT16 middle" evidence="15">
    <location>
        <begin position="593"/>
        <end position="750"/>
    </location>
</feature>
<evidence type="ECO:0000256" key="2">
    <source>
        <dbReference type="ARBA" id="ARBA00022454"/>
    </source>
</evidence>
<feature type="domain" description="Histone chaperone RTT106/FACT complex subunit SPT16-like middle" evidence="16">
    <location>
        <begin position="871"/>
        <end position="961"/>
    </location>
</feature>
<dbReference type="SUPFAM" id="SSF55920">
    <property type="entry name" value="Creatinase/aminopeptidase"/>
    <property type="match status" value="1"/>
</dbReference>
<keyword evidence="18" id="KW-1185">Reference proteome</keyword>
<comment type="subunit">
    <text evidence="10">Component of the FACT complex.</text>
</comment>
<keyword evidence="7 10" id="KW-0804">Transcription</keyword>
<name>A0A9W7BJV5_9STRA</name>
<dbReference type="Proteomes" id="UP001165085">
    <property type="component" value="Unassembled WGS sequence"/>
</dbReference>
<feature type="compositionally biased region" description="Acidic residues" evidence="12">
    <location>
        <begin position="1003"/>
        <end position="1066"/>
    </location>
</feature>
<reference evidence="18" key="1">
    <citation type="journal article" date="2023" name="Commun. Biol.">
        <title>Genome analysis of Parmales, the sister group of diatoms, reveals the evolutionary specialization of diatoms from phago-mixotrophs to photoautotrophs.</title>
        <authorList>
            <person name="Ban H."/>
            <person name="Sato S."/>
            <person name="Yoshikawa S."/>
            <person name="Yamada K."/>
            <person name="Nakamura Y."/>
            <person name="Ichinomiya M."/>
            <person name="Sato N."/>
            <person name="Blanc-Mathieu R."/>
            <person name="Endo H."/>
            <person name="Kuwata A."/>
            <person name="Ogata H."/>
        </authorList>
    </citation>
    <scope>NUCLEOTIDE SEQUENCE [LARGE SCALE GENOMIC DNA]</scope>
    <source>
        <strain evidence="18">NIES 3701</strain>
    </source>
</reference>
<dbReference type="Gene3D" id="3.40.350.10">
    <property type="entry name" value="Creatinase/prolidase N-terminal domain"/>
    <property type="match status" value="1"/>
</dbReference>
<dbReference type="PANTHER" id="PTHR13980:SF15">
    <property type="entry name" value="FACT COMPLEX SUBUNIT SPT16"/>
    <property type="match status" value="1"/>
</dbReference>
<dbReference type="Gene3D" id="3.90.230.10">
    <property type="entry name" value="Creatinase/methionine aminopeptidase superfamily"/>
    <property type="match status" value="1"/>
</dbReference>
<dbReference type="GO" id="GO:0006260">
    <property type="term" value="P:DNA replication"/>
    <property type="evidence" value="ECO:0007669"/>
    <property type="project" value="UniProtKB-KW"/>
</dbReference>
<dbReference type="GO" id="GO:0006368">
    <property type="term" value="P:transcription elongation by RNA polymerase II"/>
    <property type="evidence" value="ECO:0007669"/>
    <property type="project" value="TreeGrafter"/>
</dbReference>